<protein>
    <submittedName>
        <fullName evidence="3">PKD domain-containing protein</fullName>
    </submittedName>
</protein>
<gene>
    <name evidence="3" type="ORF">SAMN05421820_103498</name>
</gene>
<dbReference type="Pfam" id="PF00801">
    <property type="entry name" value="PKD"/>
    <property type="match status" value="1"/>
</dbReference>
<dbReference type="RefSeq" id="WP_074606281.1">
    <property type="nucleotide sequence ID" value="NZ_FNGY01000003.1"/>
</dbReference>
<name>A0A1G9S7S8_9SPHI</name>
<dbReference type="PROSITE" id="PS51257">
    <property type="entry name" value="PROKAR_LIPOPROTEIN"/>
    <property type="match status" value="1"/>
</dbReference>
<evidence type="ECO:0000313" key="4">
    <source>
        <dbReference type="Proteomes" id="UP000183200"/>
    </source>
</evidence>
<dbReference type="Gene3D" id="2.60.40.10">
    <property type="entry name" value="Immunoglobulins"/>
    <property type="match status" value="1"/>
</dbReference>
<dbReference type="Gene3D" id="2.60.120.260">
    <property type="entry name" value="Galactose-binding domain-like"/>
    <property type="match status" value="1"/>
</dbReference>
<dbReference type="InterPro" id="IPR013783">
    <property type="entry name" value="Ig-like_fold"/>
</dbReference>
<dbReference type="PROSITE" id="PS50093">
    <property type="entry name" value="PKD"/>
    <property type="match status" value="1"/>
</dbReference>
<dbReference type="InterPro" id="IPR022409">
    <property type="entry name" value="PKD/Chitinase_dom"/>
</dbReference>
<proteinExistence type="predicted"/>
<accession>A0A1G9S7S8</accession>
<dbReference type="AlphaFoldDB" id="A0A1G9S7S8"/>
<dbReference type="OrthoDB" id="5381604at2"/>
<evidence type="ECO:0000256" key="1">
    <source>
        <dbReference type="SAM" id="SignalP"/>
    </source>
</evidence>
<dbReference type="InterPro" id="IPR000601">
    <property type="entry name" value="PKD_dom"/>
</dbReference>
<dbReference type="EMBL" id="FNGY01000003">
    <property type="protein sequence ID" value="SDM31573.1"/>
    <property type="molecule type" value="Genomic_DNA"/>
</dbReference>
<evidence type="ECO:0000259" key="2">
    <source>
        <dbReference type="PROSITE" id="PS50093"/>
    </source>
</evidence>
<sequence length="466" mass="51027">MRTPYHSIKSWTCLLAGLILMMASCKRTDFPVDKGAVPGTAKFSASPKASNANIIDFKNESGGFKAIWDLGNGTSGEGNTISAAYPEAGTYTVKLTVFTKEGFASVTKQVVIAQTNTDMLRGPEYDALTGTATNVNGKTWVIEKGTVGHLGLGPITGTTDEWFKAGPEEKKAFGIYDDEMTFNLNGWKYSYVNNGTTYANKDNAKDLGVTGATEDVMVNYTPPGNMTWKLVFSGGKKFINISDNGFIAYYTGASQYEILSITADQMYLRTTSKAVADQAWYLRLSRKGFTPTPPVVVEKPLKAASLSDDFDAAGNITWLAENITYKKAYDNPAPLPVNTSAKVGFYAKKDGVDAQYGNLQATLPYRLDLSTKNKVKMKVFLPSYNDFSKVNPKVVVKLQNSLLGGNAWTTQKEVAKVLNVFNSWIELEFDFSAYAADTVYDRIVVQLGGEGHPNPGIFYIDDFEFK</sequence>
<keyword evidence="4" id="KW-1185">Reference proteome</keyword>
<keyword evidence="1" id="KW-0732">Signal</keyword>
<feature type="chain" id="PRO_5010248844" evidence="1">
    <location>
        <begin position="26"/>
        <end position="466"/>
    </location>
</feature>
<dbReference type="Proteomes" id="UP000183200">
    <property type="component" value="Unassembled WGS sequence"/>
</dbReference>
<organism evidence="3 4">
    <name type="scientific">Pedobacter steynii</name>
    <dbReference type="NCBI Taxonomy" id="430522"/>
    <lineage>
        <taxon>Bacteria</taxon>
        <taxon>Pseudomonadati</taxon>
        <taxon>Bacteroidota</taxon>
        <taxon>Sphingobacteriia</taxon>
        <taxon>Sphingobacteriales</taxon>
        <taxon>Sphingobacteriaceae</taxon>
        <taxon>Pedobacter</taxon>
    </lineage>
</organism>
<feature type="domain" description="PKD" evidence="2">
    <location>
        <begin position="68"/>
        <end position="119"/>
    </location>
</feature>
<dbReference type="InterPro" id="IPR035986">
    <property type="entry name" value="PKD_dom_sf"/>
</dbReference>
<dbReference type="SMART" id="SM00089">
    <property type="entry name" value="PKD"/>
    <property type="match status" value="1"/>
</dbReference>
<dbReference type="CDD" id="cd00146">
    <property type="entry name" value="PKD"/>
    <property type="match status" value="1"/>
</dbReference>
<feature type="signal peptide" evidence="1">
    <location>
        <begin position="1"/>
        <end position="25"/>
    </location>
</feature>
<dbReference type="SUPFAM" id="SSF49299">
    <property type="entry name" value="PKD domain"/>
    <property type="match status" value="1"/>
</dbReference>
<evidence type="ECO:0000313" key="3">
    <source>
        <dbReference type="EMBL" id="SDM31573.1"/>
    </source>
</evidence>
<reference evidence="4" key="1">
    <citation type="submission" date="2016-10" db="EMBL/GenBank/DDBJ databases">
        <authorList>
            <person name="Varghese N."/>
            <person name="Submissions S."/>
        </authorList>
    </citation>
    <scope>NUCLEOTIDE SEQUENCE [LARGE SCALE GENOMIC DNA]</scope>
    <source>
        <strain evidence="4">DSM 19110</strain>
    </source>
</reference>